<keyword evidence="2" id="KW-1185">Reference proteome</keyword>
<organism evidence="1 2">
    <name type="scientific">Yasminevirus sp. GU-2018</name>
    <dbReference type="NCBI Taxonomy" id="2420051"/>
    <lineage>
        <taxon>Viruses</taxon>
        <taxon>Varidnaviria</taxon>
        <taxon>Bamfordvirae</taxon>
        <taxon>Nucleocytoviricota</taxon>
        <taxon>Megaviricetes</taxon>
        <taxon>Imitervirales</taxon>
        <taxon>Mimiviridae</taxon>
        <taxon>Klosneuvirinae</taxon>
        <taxon>Yasminevirus</taxon>
        <taxon>Yasminevirus saudimassiliense</taxon>
    </lineage>
</organism>
<name>A0A5K0UAW4_9VIRU</name>
<accession>A0A5K0UAW4</accession>
<evidence type="ECO:0000313" key="1">
    <source>
        <dbReference type="EMBL" id="VBB18246.1"/>
    </source>
</evidence>
<proteinExistence type="predicted"/>
<reference evidence="1 2" key="1">
    <citation type="submission" date="2018-10" db="EMBL/GenBank/DDBJ databases">
        <authorList>
            <consortium name="IHU Genomes"/>
        </authorList>
    </citation>
    <scope>NUCLEOTIDE SEQUENCE [LARGE SCALE GENOMIC DNA]</scope>
    <source>
        <strain evidence="1 2">A1</strain>
    </source>
</reference>
<evidence type="ECO:0000313" key="2">
    <source>
        <dbReference type="Proteomes" id="UP000594342"/>
    </source>
</evidence>
<protein>
    <submittedName>
        <fullName evidence="1">Uncharacterized protein</fullName>
    </submittedName>
</protein>
<gene>
    <name evidence="1" type="ORF">YASMINEVIRUS_709</name>
</gene>
<sequence>MYAFFKNWFWTDEAVDAIGTTETTTTTRENCFKTDGKPQSVDEGPLFVRDPPEQPDKDEIDMIEKIKVSTDQKLKSLIDKYGDVYSIKNANKAFFARSVQEDQFLVGNRGCPRCYGAYRLEWTIIYDENMRTVTKYVVAYCKDYGEERGEKYGVKVFRAFE</sequence>
<dbReference type="EMBL" id="UPSH01000001">
    <property type="protein sequence ID" value="VBB18246.1"/>
    <property type="molecule type" value="Genomic_DNA"/>
</dbReference>
<dbReference type="Proteomes" id="UP000594342">
    <property type="component" value="Unassembled WGS sequence"/>
</dbReference>
<comment type="caution">
    <text evidence="1">The sequence shown here is derived from an EMBL/GenBank/DDBJ whole genome shotgun (WGS) entry which is preliminary data.</text>
</comment>